<sequence length="100" mass="11151">MTKKPDTDIAMRKLIADIRTAIPFDTPMKDLCNGPCTGCSKKLLDYLDTELEERETALNSGYKPDFGDLNRLKKTALKIHGVLIKNGLMDTAKKIHTRSG</sequence>
<comment type="caution">
    <text evidence="1">The sequence shown here is derived from an EMBL/GenBank/DDBJ whole genome shotgun (WGS) entry which is preliminary data.</text>
</comment>
<dbReference type="AlphaFoldDB" id="A0A430KPM8"/>
<organism evidence="1 2">
    <name type="scientific">Amphritea opalescens</name>
    <dbReference type="NCBI Taxonomy" id="2490544"/>
    <lineage>
        <taxon>Bacteria</taxon>
        <taxon>Pseudomonadati</taxon>
        <taxon>Pseudomonadota</taxon>
        <taxon>Gammaproteobacteria</taxon>
        <taxon>Oceanospirillales</taxon>
        <taxon>Oceanospirillaceae</taxon>
        <taxon>Amphritea</taxon>
    </lineage>
</organism>
<keyword evidence="2" id="KW-1185">Reference proteome</keyword>
<gene>
    <name evidence="1" type="ORF">EH243_12300</name>
</gene>
<evidence type="ECO:0000313" key="1">
    <source>
        <dbReference type="EMBL" id="RTE65441.1"/>
    </source>
</evidence>
<reference evidence="1 2" key="1">
    <citation type="submission" date="2018-11" db="EMBL/GenBank/DDBJ databases">
        <title>The draft genome sequence of Amphritea opalescens ANRC-JH13T.</title>
        <authorList>
            <person name="Fang Z."/>
            <person name="Zhang Y."/>
            <person name="Han X."/>
        </authorList>
    </citation>
    <scope>NUCLEOTIDE SEQUENCE [LARGE SCALE GENOMIC DNA]</scope>
    <source>
        <strain evidence="1 2">ANRC-JH13</strain>
    </source>
</reference>
<proteinExistence type="predicted"/>
<dbReference type="OrthoDB" id="6238348at2"/>
<name>A0A430KPM8_9GAMM</name>
<dbReference type="EMBL" id="RQXW01000010">
    <property type="protein sequence ID" value="RTE65441.1"/>
    <property type="molecule type" value="Genomic_DNA"/>
</dbReference>
<dbReference type="Proteomes" id="UP000283087">
    <property type="component" value="Unassembled WGS sequence"/>
</dbReference>
<protein>
    <submittedName>
        <fullName evidence="1">Uncharacterized protein</fullName>
    </submittedName>
</protein>
<accession>A0A430KPM8</accession>
<evidence type="ECO:0000313" key="2">
    <source>
        <dbReference type="Proteomes" id="UP000283087"/>
    </source>
</evidence>